<dbReference type="PANTHER" id="PTHR23538">
    <property type="entry name" value="44.5 KD BACTERIOCHLOROPHYLL SYNTHASE SUBUNIT"/>
    <property type="match status" value="1"/>
</dbReference>
<dbReference type="GO" id="GO:0016020">
    <property type="term" value="C:membrane"/>
    <property type="evidence" value="ECO:0007669"/>
    <property type="project" value="UniProtKB-SubCell"/>
</dbReference>
<feature type="transmembrane region" description="Helical" evidence="6">
    <location>
        <begin position="384"/>
        <end position="407"/>
    </location>
</feature>
<evidence type="ECO:0000256" key="5">
    <source>
        <dbReference type="ARBA" id="ARBA00023136"/>
    </source>
</evidence>
<feature type="transmembrane region" description="Helical" evidence="6">
    <location>
        <begin position="288"/>
        <end position="312"/>
    </location>
</feature>
<dbReference type="Gene3D" id="1.20.1250.20">
    <property type="entry name" value="MFS general substrate transporter like domains"/>
    <property type="match status" value="1"/>
</dbReference>
<keyword evidence="3 6" id="KW-0812">Transmembrane</keyword>
<protein>
    <submittedName>
        <fullName evidence="7">BCD family MFS transporter</fullName>
    </submittedName>
</protein>
<sequence length="479" mass="49935">MAKRAPLSSKWSRVATTWLPFADAASAELPLSRLLRLSLFQVSVGMMMVLLNGTLNRVMIVELHIPAWLVSLMIAIPLLVAPFRALIGHRSDVHRSVLGWRRVPYIWFGTLMQFGGLAIMPFALLLMRDPKLFALGVSASALAFLLAGTGMHTTQTAGLALAGDLVPADRRPRAVALLYLSLLAGMMVCALVIGGLLAHFTPTRLVQVIQAAAVLTFVLNLVALWKQEARSRSVAAAETPREPFAVVWARFARQPLTLRMLTTVGLGAAAFAMQDALLEPYGGEVLRLSVGATTSLSGAWALGAMAGFALSARWLGRGLDSLRIAGYGVVIGIASFLLVIFAAPLDSAGALGLGALGIGAGAGLFSVGTLTASMSLATSDTAGLALGAWGAVQTTAAGLAIAFGGVLRDTVSNLAVADELGATLAHRATGYGTIYAIEIALLLATLVVLGPLVGQLAAQDRTSTTDAGARRFGLTEFPT</sequence>
<feature type="transmembrane region" description="Helical" evidence="6">
    <location>
        <begin position="67"/>
        <end position="85"/>
    </location>
</feature>
<dbReference type="Pfam" id="PF03209">
    <property type="entry name" value="PUCC"/>
    <property type="match status" value="1"/>
</dbReference>
<feature type="transmembrane region" description="Helical" evidence="6">
    <location>
        <begin position="324"/>
        <end position="345"/>
    </location>
</feature>
<reference evidence="7 8" key="1">
    <citation type="submission" date="2020-08" db="EMBL/GenBank/DDBJ databases">
        <title>The genome sequence of Novosphingobium flavum 4Y4.</title>
        <authorList>
            <person name="Liu Y."/>
        </authorList>
    </citation>
    <scope>NUCLEOTIDE SEQUENCE [LARGE SCALE GENOMIC DNA]</scope>
    <source>
        <strain evidence="7 8">4Y4</strain>
    </source>
</reference>
<evidence type="ECO:0000313" key="7">
    <source>
        <dbReference type="EMBL" id="MBC2652914.1"/>
    </source>
</evidence>
<keyword evidence="4 6" id="KW-1133">Transmembrane helix</keyword>
<comment type="caution">
    <text evidence="7">The sequence shown here is derived from an EMBL/GenBank/DDBJ whole genome shotgun (WGS) entry which is preliminary data.</text>
</comment>
<evidence type="ECO:0000256" key="1">
    <source>
        <dbReference type="ARBA" id="ARBA00004141"/>
    </source>
</evidence>
<comment type="similarity">
    <text evidence="2">Belongs to the PucC family.</text>
</comment>
<keyword evidence="5 6" id="KW-0472">Membrane</keyword>
<dbReference type="InterPro" id="IPR036259">
    <property type="entry name" value="MFS_trans_sf"/>
</dbReference>
<evidence type="ECO:0000256" key="3">
    <source>
        <dbReference type="ARBA" id="ARBA00022692"/>
    </source>
</evidence>
<dbReference type="PIRSF" id="PIRSF016565">
    <property type="entry name" value="PucC"/>
    <property type="match status" value="1"/>
</dbReference>
<feature type="transmembrane region" description="Helical" evidence="6">
    <location>
        <begin position="205"/>
        <end position="225"/>
    </location>
</feature>
<feature type="transmembrane region" description="Helical" evidence="6">
    <location>
        <begin position="132"/>
        <end position="154"/>
    </location>
</feature>
<dbReference type="PANTHER" id="PTHR23538:SF1">
    <property type="entry name" value="44.5 KD BACTERIOCHLOROPHYLL SYNTHASE SUBUNIT"/>
    <property type="match status" value="1"/>
</dbReference>
<organism evidence="7 8">
    <name type="scientific">Novosphingobium aerophilum</name>
    <dbReference type="NCBI Taxonomy" id="2839843"/>
    <lineage>
        <taxon>Bacteria</taxon>
        <taxon>Pseudomonadati</taxon>
        <taxon>Pseudomonadota</taxon>
        <taxon>Alphaproteobacteria</taxon>
        <taxon>Sphingomonadales</taxon>
        <taxon>Sphingomonadaceae</taxon>
        <taxon>Novosphingobium</taxon>
    </lineage>
</organism>
<evidence type="ECO:0000256" key="6">
    <source>
        <dbReference type="SAM" id="Phobius"/>
    </source>
</evidence>
<feature type="transmembrane region" description="Helical" evidence="6">
    <location>
        <begin position="351"/>
        <end position="372"/>
    </location>
</feature>
<feature type="transmembrane region" description="Helical" evidence="6">
    <location>
        <begin position="174"/>
        <end position="198"/>
    </location>
</feature>
<dbReference type="Proteomes" id="UP000520156">
    <property type="component" value="Unassembled WGS sequence"/>
</dbReference>
<dbReference type="SUPFAM" id="SSF103473">
    <property type="entry name" value="MFS general substrate transporter"/>
    <property type="match status" value="1"/>
</dbReference>
<evidence type="ECO:0000256" key="2">
    <source>
        <dbReference type="ARBA" id="ARBA00008412"/>
    </source>
</evidence>
<feature type="transmembrane region" description="Helical" evidence="6">
    <location>
        <begin position="434"/>
        <end position="453"/>
    </location>
</feature>
<evidence type="ECO:0000313" key="8">
    <source>
        <dbReference type="Proteomes" id="UP000520156"/>
    </source>
</evidence>
<dbReference type="CDD" id="cd06176">
    <property type="entry name" value="MFS_BCD_PucC-like"/>
    <property type="match status" value="1"/>
</dbReference>
<feature type="transmembrane region" description="Helical" evidence="6">
    <location>
        <begin position="37"/>
        <end position="55"/>
    </location>
</feature>
<feature type="transmembrane region" description="Helical" evidence="6">
    <location>
        <begin position="105"/>
        <end position="125"/>
    </location>
</feature>
<keyword evidence="8" id="KW-1185">Reference proteome</keyword>
<accession>A0A7X1FA16</accession>
<comment type="subcellular location">
    <subcellularLocation>
        <location evidence="1">Membrane</location>
        <topology evidence="1">Multi-pass membrane protein</topology>
    </subcellularLocation>
</comment>
<dbReference type="InterPro" id="IPR026036">
    <property type="entry name" value="PucC"/>
</dbReference>
<gene>
    <name evidence="7" type="ORF">H7F49_14545</name>
</gene>
<proteinExistence type="inferred from homology"/>
<evidence type="ECO:0000256" key="4">
    <source>
        <dbReference type="ARBA" id="ARBA00022989"/>
    </source>
</evidence>
<dbReference type="EMBL" id="JACLAU010000029">
    <property type="protein sequence ID" value="MBC2652914.1"/>
    <property type="molecule type" value="Genomic_DNA"/>
</dbReference>
<dbReference type="InterPro" id="IPR004896">
    <property type="entry name" value="PucC-rel"/>
</dbReference>
<dbReference type="AlphaFoldDB" id="A0A7X1FA16"/>
<name>A0A7X1FA16_9SPHN</name>